<dbReference type="InterPro" id="IPR008602">
    <property type="entry name" value="Duffy-antigen-binding"/>
</dbReference>
<feature type="compositionally biased region" description="Polar residues" evidence="2">
    <location>
        <begin position="1628"/>
        <end position="1637"/>
    </location>
</feature>
<dbReference type="Proteomes" id="UP000054289">
    <property type="component" value="Unassembled WGS sequence"/>
</dbReference>
<dbReference type="KEGG" id="pfh:PFHG_04770"/>
<evidence type="ECO:0000313" key="10">
    <source>
        <dbReference type="Proteomes" id="UP000054289"/>
    </source>
</evidence>
<dbReference type="InterPro" id="IPR029210">
    <property type="entry name" value="PfEMP1_NTS"/>
</dbReference>
<feature type="compositionally biased region" description="Low complexity" evidence="2">
    <location>
        <begin position="1185"/>
        <end position="1196"/>
    </location>
</feature>
<evidence type="ECO:0008006" key="11">
    <source>
        <dbReference type="Google" id="ProtNLM"/>
    </source>
</evidence>
<dbReference type="OrthoDB" id="378897at2759"/>
<feature type="domain" description="Cysteine-rich interdomain region 1 gamma" evidence="7">
    <location>
        <begin position="1413"/>
        <end position="1463"/>
    </location>
</feature>
<dbReference type="Pfam" id="PF15447">
    <property type="entry name" value="NTS"/>
    <property type="match status" value="1"/>
</dbReference>
<feature type="region of interest" description="Disordered" evidence="2">
    <location>
        <begin position="1660"/>
        <end position="1754"/>
    </location>
</feature>
<keyword evidence="1" id="KW-0175">Coiled coil</keyword>
<dbReference type="GO" id="GO:0016020">
    <property type="term" value="C:membrane"/>
    <property type="evidence" value="ECO:0007669"/>
    <property type="project" value="InterPro"/>
</dbReference>
<dbReference type="InterPro" id="IPR044932">
    <property type="entry name" value="PfEMP1_ATS_sf"/>
</dbReference>
<evidence type="ECO:0000259" key="4">
    <source>
        <dbReference type="Pfam" id="PF05424"/>
    </source>
</evidence>
<evidence type="ECO:0000259" key="3">
    <source>
        <dbReference type="Pfam" id="PF03011"/>
    </source>
</evidence>
<evidence type="ECO:0000259" key="7">
    <source>
        <dbReference type="Pfam" id="PF18562"/>
    </source>
</evidence>
<feature type="compositionally biased region" description="Basic and acidic residues" evidence="2">
    <location>
        <begin position="1163"/>
        <end position="1182"/>
    </location>
</feature>
<dbReference type="Gene3D" id="1.20.1310.20">
    <property type="entry name" value="Duffy-antigen binding domain"/>
    <property type="match status" value="2"/>
</dbReference>
<feature type="compositionally biased region" description="Low complexity" evidence="2">
    <location>
        <begin position="1952"/>
        <end position="1966"/>
    </location>
</feature>
<dbReference type="InterPro" id="IPR041480">
    <property type="entry name" value="CIDR1_gamma"/>
</dbReference>
<feature type="compositionally biased region" description="Basic and acidic residues" evidence="2">
    <location>
        <begin position="780"/>
        <end position="815"/>
    </location>
</feature>
<evidence type="ECO:0000256" key="1">
    <source>
        <dbReference type="SAM" id="Coils"/>
    </source>
</evidence>
<feature type="region of interest" description="Disordered" evidence="2">
    <location>
        <begin position="1135"/>
        <end position="1196"/>
    </location>
</feature>
<feature type="region of interest" description="Disordered" evidence="2">
    <location>
        <begin position="780"/>
        <end position="862"/>
    </location>
</feature>
<dbReference type="Pfam" id="PF15445">
    <property type="entry name" value="ATS"/>
    <property type="match status" value="1"/>
</dbReference>
<evidence type="ECO:0000259" key="6">
    <source>
        <dbReference type="Pfam" id="PF15447"/>
    </source>
</evidence>
<evidence type="ECO:0000313" key="9">
    <source>
        <dbReference type="EMBL" id="KOB62995.1"/>
    </source>
</evidence>
<feature type="domain" description="Plasmodium falciparum erythrocyte membrane protein-1 N-terminal segment" evidence="6">
    <location>
        <begin position="17"/>
        <end position="55"/>
    </location>
</feature>
<feature type="domain" description="Plasmodium falciparum erythrocyte membrane protein 1 acidic terminal segment" evidence="5">
    <location>
        <begin position="1761"/>
        <end position="2243"/>
    </location>
</feature>
<feature type="compositionally biased region" description="Basic and acidic residues" evidence="2">
    <location>
        <begin position="1142"/>
        <end position="1154"/>
    </location>
</feature>
<reference evidence="10" key="2">
    <citation type="submission" date="2006-03" db="EMBL/GenBank/DDBJ databases">
        <title>The genome sequence of the Plasmodium falciparum HB3.</title>
        <authorList>
            <consortium name="The Broad Institute Genome Sequencing Platform"/>
            <person name="Birren B."/>
            <person name="Lander E."/>
            <person name="Galagan J."/>
            <person name="Nusbaum C."/>
            <person name="Devon K."/>
            <person name="Henn M."/>
            <person name="Jaffe D."/>
            <person name="Butler J."/>
            <person name="Alvarez P."/>
            <person name="Gnerre S."/>
            <person name="Grabherr M."/>
            <person name="Kleber M."/>
            <person name="Mauceli E."/>
            <person name="Brockman W."/>
            <person name="MacCallum I.A."/>
            <person name="Rounsley S."/>
            <person name="Young S."/>
            <person name="LaButti K."/>
            <person name="Pushparaj V."/>
            <person name="DeCaprio D."/>
            <person name="Crawford M."/>
            <person name="Koehrsen M."/>
            <person name="Engels R."/>
            <person name="Montgomery P."/>
            <person name="Pearson M."/>
            <person name="Howarth C."/>
            <person name="Larson L."/>
            <person name="Luoma S."/>
            <person name="White J."/>
            <person name="Kodira C."/>
            <person name="Zeng Q."/>
            <person name="Oleary S."/>
            <person name="Yandava C."/>
            <person name="Alvarado L."/>
            <person name="Wirth D."/>
            <person name="Volkman S."/>
            <person name="Hartl D."/>
        </authorList>
    </citation>
    <scope>NUCLEOTIDE SEQUENCE [LARGE SCALE GENOMIC DNA]</scope>
</reference>
<feature type="domain" description="Duffy-binding-like" evidence="8">
    <location>
        <begin position="314"/>
        <end position="467"/>
    </location>
</feature>
<reference evidence="9 10" key="1">
    <citation type="submission" date="2006-03" db="EMBL/GenBank/DDBJ databases">
        <title>Annotation of Plasmodium falciparum HB3.</title>
        <authorList>
            <consortium name="The Broad Institute Genome Sequencing Platform"/>
            <person name="Volkman S.K."/>
            <person name="Neafsey D.E."/>
            <person name="Dash A.P."/>
            <person name="Chitnis C.E."/>
            <person name="Hartl D.L."/>
            <person name="Young S.K."/>
            <person name="Zeng Q."/>
            <person name="Koehrsen M."/>
            <person name="Alvarado L."/>
            <person name="Berlin A."/>
            <person name="Borenstein D."/>
            <person name="Chapman S.B."/>
            <person name="Chen Z."/>
            <person name="Engels R."/>
            <person name="Freedman E."/>
            <person name="Gellesch M."/>
            <person name="Goldberg J."/>
            <person name="Griggs A."/>
            <person name="Gujja S."/>
            <person name="Heilman E.R."/>
            <person name="Heiman D.I."/>
            <person name="Howarth C."/>
            <person name="Jen D."/>
            <person name="Larson L."/>
            <person name="Mehta T."/>
            <person name="Neiman D."/>
            <person name="Park D."/>
            <person name="Pearson M."/>
            <person name="Roberts A."/>
            <person name="Saif S."/>
            <person name="Shea T."/>
            <person name="Shenoy N."/>
            <person name="Sisk P."/>
            <person name="Stolte C."/>
            <person name="Sykes S."/>
            <person name="Walk T."/>
            <person name="White J."/>
            <person name="Yandava C."/>
            <person name="Haas B."/>
            <person name="Henn M.R."/>
            <person name="Nusbaum C."/>
            <person name="Birren B."/>
        </authorList>
    </citation>
    <scope>NUCLEOTIDE SEQUENCE [LARGE SCALE GENOMIC DNA]</scope>
    <source>
        <strain evidence="9">HB3</strain>
    </source>
</reference>
<dbReference type="InterPro" id="IPR029211">
    <property type="entry name" value="PfEMP1_ATS"/>
</dbReference>
<evidence type="ECO:0000259" key="5">
    <source>
        <dbReference type="Pfam" id="PF15445"/>
    </source>
</evidence>
<feature type="region of interest" description="Disordered" evidence="2">
    <location>
        <begin position="892"/>
        <end position="925"/>
    </location>
</feature>
<proteinExistence type="predicted"/>
<dbReference type="SUPFAM" id="SSF140924">
    <property type="entry name" value="Duffy binding domain-like"/>
    <property type="match status" value="4"/>
</dbReference>
<protein>
    <recommendedName>
        <fullName evidence="11">Erythrocyte membrane protein 1</fullName>
    </recommendedName>
</protein>
<dbReference type="Pfam" id="PF05424">
    <property type="entry name" value="Duffy_binding"/>
    <property type="match status" value="2"/>
</dbReference>
<dbReference type="Gene3D" id="1.20.58.1930">
    <property type="match status" value="1"/>
</dbReference>
<feature type="domain" description="Duffy-binding-like" evidence="3">
    <location>
        <begin position="632"/>
        <end position="785"/>
    </location>
</feature>
<feature type="compositionally biased region" description="Polar residues" evidence="2">
    <location>
        <begin position="1724"/>
        <end position="1733"/>
    </location>
</feature>
<feature type="compositionally biased region" description="Acidic residues" evidence="2">
    <location>
        <begin position="816"/>
        <end position="826"/>
    </location>
</feature>
<feature type="compositionally biased region" description="Basic and acidic residues" evidence="2">
    <location>
        <begin position="1675"/>
        <end position="1716"/>
    </location>
</feature>
<accession>A0A0L7KIS2</accession>
<feature type="region of interest" description="Disordered" evidence="2">
    <location>
        <begin position="999"/>
        <end position="1030"/>
    </location>
</feature>
<feature type="compositionally biased region" description="Low complexity" evidence="2">
    <location>
        <begin position="954"/>
        <end position="968"/>
    </location>
</feature>
<dbReference type="Gene3D" id="1.10.1900.40">
    <property type="entry name" value="Acidic terminal segments, variant surface antigen of PfEMP1"/>
    <property type="match status" value="2"/>
</dbReference>
<dbReference type="EMBL" id="CH672124">
    <property type="protein sequence ID" value="KOB62995.1"/>
    <property type="molecule type" value="Genomic_DNA"/>
</dbReference>
<dbReference type="InterPro" id="IPR042202">
    <property type="entry name" value="Duffy-ag-bd_sf"/>
</dbReference>
<dbReference type="Pfam" id="PF18562">
    <property type="entry name" value="CIDR1_gamma"/>
    <property type="match status" value="1"/>
</dbReference>
<feature type="region of interest" description="Disordered" evidence="2">
    <location>
        <begin position="1624"/>
        <end position="1648"/>
    </location>
</feature>
<feature type="compositionally biased region" description="Polar residues" evidence="2">
    <location>
        <begin position="1901"/>
        <end position="1923"/>
    </location>
</feature>
<organism evidence="9 10">
    <name type="scientific">Plasmodium falciparum (isolate HB3)</name>
    <dbReference type="NCBI Taxonomy" id="137071"/>
    <lineage>
        <taxon>Eukaryota</taxon>
        <taxon>Sar</taxon>
        <taxon>Alveolata</taxon>
        <taxon>Apicomplexa</taxon>
        <taxon>Aconoidasida</taxon>
        <taxon>Haemosporida</taxon>
        <taxon>Plasmodiidae</taxon>
        <taxon>Plasmodium</taxon>
        <taxon>Plasmodium (Laverania)</taxon>
    </lineage>
</organism>
<dbReference type="InterPro" id="IPR004258">
    <property type="entry name" value="DBL"/>
</dbReference>
<feature type="domain" description="Duffy-binding-like" evidence="8">
    <location>
        <begin position="1211"/>
        <end position="1363"/>
    </location>
</feature>
<dbReference type="OMA" id="KCQTESE"/>
<dbReference type="Gene3D" id="1.20.58.830">
    <property type="match status" value="3"/>
</dbReference>
<name>A0A0L7KIS2_PLAFX</name>
<evidence type="ECO:0000259" key="8">
    <source>
        <dbReference type="Pfam" id="PF22672"/>
    </source>
</evidence>
<dbReference type="InterPro" id="IPR054595">
    <property type="entry name" value="DBL_C"/>
</dbReference>
<dbReference type="Pfam" id="PF03011">
    <property type="entry name" value="PFEMP"/>
    <property type="match status" value="2"/>
</dbReference>
<feature type="region of interest" description="Disordered" evidence="2">
    <location>
        <begin position="1943"/>
        <end position="1981"/>
    </location>
</feature>
<dbReference type="FunFam" id="1.10.1900.40:FF:000001">
    <property type="entry name" value="Erythrocyte membrane protein 1"/>
    <property type="match status" value="1"/>
</dbReference>
<feature type="compositionally biased region" description="Polar residues" evidence="2">
    <location>
        <begin position="1971"/>
        <end position="1980"/>
    </location>
</feature>
<feature type="domain" description="Duffy-antigen binding" evidence="4">
    <location>
        <begin position="115"/>
        <end position="310"/>
    </location>
</feature>
<dbReference type="GO" id="GO:0046789">
    <property type="term" value="F:host cell surface receptor binding"/>
    <property type="evidence" value="ECO:0007669"/>
    <property type="project" value="InterPro"/>
</dbReference>
<feature type="coiled-coil region" evidence="1">
    <location>
        <begin position="203"/>
        <end position="230"/>
    </location>
</feature>
<feature type="compositionally biased region" description="Basic and acidic residues" evidence="2">
    <location>
        <begin position="827"/>
        <end position="840"/>
    </location>
</feature>
<dbReference type="FunFam" id="1.20.58.830:FF:000003">
    <property type="entry name" value="Erythrocyte membrane protein 1, PfEMP1"/>
    <property type="match status" value="1"/>
</dbReference>
<dbReference type="FunFam" id="1.20.58.830:FF:000001">
    <property type="entry name" value="Erythrocyte membrane protein 1, PfEMP1"/>
    <property type="match status" value="1"/>
</dbReference>
<feature type="region of interest" description="Disordered" evidence="2">
    <location>
        <begin position="1878"/>
        <end position="1923"/>
    </location>
</feature>
<feature type="region of interest" description="Disordered" evidence="2">
    <location>
        <begin position="940"/>
        <end position="969"/>
    </location>
</feature>
<gene>
    <name evidence="9" type="ORF">PFHG_04770</name>
</gene>
<evidence type="ECO:0000256" key="2">
    <source>
        <dbReference type="SAM" id="MobiDB-lite"/>
    </source>
</evidence>
<sequence>MERGGSGGGGDYIEDKDAKHVLDKIGQQVYKEKVEKDVGAEAYKEALKGDLKKAKGSDETVGTDDPCTFEYNELAGANDGKRHPCTELSGNDVERFSNTLGGQCTDSKMRRDGIGACAPYRRLHLCHHNLESIDTTSKTASDTLLAEVCYAAKEEGESITRDYPQYQTTYEGSGSSFTTCTMLARSFADIGDIVRGRDIFRGNDEEKKKRDELDDKLKDIFQNIKKENNSKLTNLNDDQIREYWWDANRHTVWEAITCNAGGGNRYFRQTCGSGNNPTLARDKCRCKNKKVTNDTDQVPTYFDYVPQYLRWFEEWAEDFCRLRKHKLKDAIKKCRGDNGTERYCDLNRHDCTKTASGKHDFFEGDDCIGCHFSCSHFVKWIDNQKLEFLKQKKKCRNEIPSSKRQKRSIRSGSDGNKYDGYESKFYDKLQSNGYGTVNKFLQLLNNEKACKDIKDDKEGTIDFKTVKSSSTSGDDSNKTFDHTEYCQACPWCGAEKVNDQNGKEKWEAKGDGECGKGRGYDDYVKTDIRILTGDKTKGDMVRKYKSFCDSVNGKNGAPATAPATVNGGDNSDNATTGYCGTNNNDKDPSLCEKWTCYYKKNNNDGKKDINFCVLQDNKVGTSKEKSMHYNSFFWKWVYHMLHDSVEWRNELGSCINNAKSGQCKNNKCNSDCGCFLQWVKKKKTEWENIKKHFKTQKITGDVGDLMVWSHDVLLELLLKKDLLLESIQDVHANAKDIEHIRKMLKEEERKNQEADGGVTGQNSIIVELLKHEEDDATKCKQKQNECENQKKQQQQEEATRARGRSEDFEDPPRAEESEEDDDEDDVDGAKETETASTKEDTDGDGSATTDQELPEAKKEEVNVCDIVKSALEDMGSLTQACSTKYEKGREKFPNWKCIPTSGDNNTRGSEKPTPPSNSGSICVPPRRRKLYVGKLQEWATKTEASQESGDKATEGSTSPQTSGTSSQSEKLRNAFIESAAVETFFLWDRYKKLNAKNKGETLGGVGVPGAGPPQLPVTDSDDPQSKLQESGTIPTDFLRQMFYTLGDYRDIVVRGVADDKNGGNNIVVNASGSTEEEKEKMKEIQKKIDKILKQSGNNQSRGGLPNSVTTPQTWWDQNAQHIWNAMVCALTYKTDTSSGEKPTQDKDLKEKLFGKDGTSNEPIKYKYTEAKLDKDSGTEAKSNESPSPTSDTPTTLDSFIKRPTYFRYLEEWGQNFCKERTKRLEDIKDNCVDADGNKQYSGDGEDCGKIHEDPTIVPSLEGPKCSKPCSFYRKWIEIKKEEFTKQSGAYDGQKKNCPTQSKATGPNNVGNGFCGTVTTCDTAGEFLERLKNGPCSKKDSESGQGNRKDILDFRQPGQTFKEAHNCAPCSQFKIDCENGKCTSGGINEKCNGKNNRSAYITASDIKNGGNSTHKLDMLVSDKSGNGFKDVLNECAGADIFKGIRKDVWTCGKVCGYVVCKSKNVNGETTSGENNDQIITIRGLVTHWVQNFLDDYKKIKHKISQCTKSENKSKCISGCDKKCKCVGQWIKLKQQEWKTLKERFNEQYKNKDSGDYPVKTILEELIPQIGAANANNDVKKVIKLSKFDNSCACSADANAQKKDSNENDAIDCMINRLQQKIGECKNKHNGQTSSLSGEKQSECKEYTPPDDEDLLLEEEENTVAQPKICPKPPDPPQEKVEEKCGKDEETRKEKEPEQPAKEESGAARPSDPAEKPAADSPLPSTPSGDSNPDQTPVLKPEEEAPAPAPAREPFDPTILQTTIPFGIALALGSIAFLFLKKKTKSTIDLLRVINIPKSDYDIPTKLSPNRYIPYTSGKYRGKRYIYLEGDSGTDSGYTDHYSDITSSSESEYEELDINDIYVPGSPKYKTLIEVVLEPSGNNTTASGKNTTASGNNTTASGKNTTASDTQNDIQNDGIPSSKITDNEWNTLKDEFISQYLQSEQPKDVPNDYTSGNSSTNTNITTTSRHNVDNNTHPTTSRHNVEEKPFIMSIHDRNLYNGEEYSYNVNMVNNDDIPINRDNNVYSGIDLINDSISGNHNVDIYDEVLKRKENELFGTNHVKHTNTHNVTKPARDDPLHNQLELFHKWLDRHRDMCEKWENHHERLAKLKEEWENETHSGNTHPSDSNKTLNTDVSIQIDMNNPKTTNEFTYVDSNPNQVDDTYVDSNPDNSSMDTILEDLDKPFNEPYYYDMYDDDIYYDVHDHDTSTVDTNAMDVPSKVQIEMDINTKLVKEKYPIADVWDI</sequence>
<dbReference type="Pfam" id="PF22672">
    <property type="entry name" value="DBL_C"/>
    <property type="match status" value="2"/>
</dbReference>
<feature type="domain" description="Duffy-antigen binding" evidence="4">
    <location>
        <begin position="921"/>
        <end position="1148"/>
    </location>
</feature>
<feature type="domain" description="Duffy-binding-like" evidence="3">
    <location>
        <begin position="1483"/>
        <end position="1629"/>
    </location>
</feature>
<dbReference type="FunFam" id="1.20.58.1930:FF:000001">
    <property type="entry name" value="Erythrocyte membrane protein 1, PfEMP1"/>
    <property type="match status" value="1"/>
</dbReference>
<feature type="compositionally biased region" description="Low complexity" evidence="2">
    <location>
        <begin position="1885"/>
        <end position="1900"/>
    </location>
</feature>